<dbReference type="AlphaFoldDB" id="A0A4R3J8G1"/>
<proteinExistence type="predicted"/>
<name>A0A4R3J8G1_9PROT</name>
<dbReference type="InterPro" id="IPR003760">
    <property type="entry name" value="PnrA-like"/>
</dbReference>
<dbReference type="PANTHER" id="PTHR43208:SF1">
    <property type="entry name" value="ABC TRANSPORTER SUBSTRATE-BINDING PROTEIN"/>
    <property type="match status" value="1"/>
</dbReference>
<reference evidence="3 4" key="1">
    <citation type="submission" date="2019-03" db="EMBL/GenBank/DDBJ databases">
        <title>Genomic Encyclopedia of Type Strains, Phase IV (KMG-IV): sequencing the most valuable type-strain genomes for metagenomic binning, comparative biology and taxonomic classification.</title>
        <authorList>
            <person name="Goeker M."/>
        </authorList>
    </citation>
    <scope>NUCLEOTIDE SEQUENCE [LARGE SCALE GENOMIC DNA]</scope>
    <source>
        <strain evidence="3 4">DSM 101688</strain>
    </source>
</reference>
<comment type="caution">
    <text evidence="3">The sequence shown here is derived from an EMBL/GenBank/DDBJ whole genome shotgun (WGS) entry which is preliminary data.</text>
</comment>
<evidence type="ECO:0000313" key="3">
    <source>
        <dbReference type="EMBL" id="TCS61772.1"/>
    </source>
</evidence>
<sequence length="127" mass="13656">MKSADFARVVREYAEKGYDLIVGVGAVIPIPDVNRLANAFCVGAEDVNEAVKCEFLFIGSFFDPPKAKEVAIAQIEAGADVLFAERFGVVEAGVYTAQDLGGFSLMGGRTSPLVMRRTPSRPPMSRP</sequence>
<accession>A0A4R3J8G1</accession>
<dbReference type="GO" id="GO:0005886">
    <property type="term" value="C:plasma membrane"/>
    <property type="evidence" value="ECO:0007669"/>
    <property type="project" value="InterPro"/>
</dbReference>
<dbReference type="RefSeq" id="WP_207893176.1">
    <property type="nucleotide sequence ID" value="NZ_CP119676.1"/>
</dbReference>
<evidence type="ECO:0000259" key="2">
    <source>
        <dbReference type="Pfam" id="PF02608"/>
    </source>
</evidence>
<dbReference type="PANTHER" id="PTHR43208">
    <property type="entry name" value="ABC TRANSPORTER SUBSTRATE-BINDING PROTEIN"/>
    <property type="match status" value="1"/>
</dbReference>
<gene>
    <name evidence="3" type="ORF">EDD55_107181</name>
</gene>
<keyword evidence="1" id="KW-0732">Signal</keyword>
<dbReference type="Gene3D" id="3.40.50.2300">
    <property type="match status" value="1"/>
</dbReference>
<feature type="domain" description="ABC transporter substrate-binding protein PnrA-like" evidence="2">
    <location>
        <begin position="28"/>
        <end position="98"/>
    </location>
</feature>
<evidence type="ECO:0000256" key="1">
    <source>
        <dbReference type="ARBA" id="ARBA00022729"/>
    </source>
</evidence>
<dbReference type="Pfam" id="PF02608">
    <property type="entry name" value="Bmp"/>
    <property type="match status" value="1"/>
</dbReference>
<dbReference type="EMBL" id="SLZW01000007">
    <property type="protein sequence ID" value="TCS61772.1"/>
    <property type="molecule type" value="Genomic_DNA"/>
</dbReference>
<organism evidence="3 4">
    <name type="scientific">Varunaivibrio sulfuroxidans</name>
    <dbReference type="NCBI Taxonomy" id="1773489"/>
    <lineage>
        <taxon>Bacteria</taxon>
        <taxon>Pseudomonadati</taxon>
        <taxon>Pseudomonadota</taxon>
        <taxon>Alphaproteobacteria</taxon>
        <taxon>Rhodospirillales</taxon>
        <taxon>Magnetovibrionaceae</taxon>
        <taxon>Varunaivibrio</taxon>
    </lineage>
</organism>
<evidence type="ECO:0000313" key="4">
    <source>
        <dbReference type="Proteomes" id="UP000295304"/>
    </source>
</evidence>
<dbReference type="Proteomes" id="UP000295304">
    <property type="component" value="Unassembled WGS sequence"/>
</dbReference>
<protein>
    <submittedName>
        <fullName evidence="3">Basic membrane protein</fullName>
    </submittedName>
</protein>
<keyword evidence="4" id="KW-1185">Reference proteome</keyword>
<dbReference type="InterPro" id="IPR052910">
    <property type="entry name" value="ABC-Purine-Binding"/>
</dbReference>